<keyword evidence="6" id="KW-0472">Membrane</keyword>
<organism evidence="9 10">
    <name type="scientific">Sulfurimicrobium lacus</name>
    <dbReference type="NCBI Taxonomy" id="2715678"/>
    <lineage>
        <taxon>Bacteria</taxon>
        <taxon>Pseudomonadati</taxon>
        <taxon>Pseudomonadota</taxon>
        <taxon>Betaproteobacteria</taxon>
        <taxon>Nitrosomonadales</taxon>
        <taxon>Sulfuricellaceae</taxon>
        <taxon>Sulfurimicrobium</taxon>
    </lineage>
</organism>
<sequence>MYYQMIRKPGIKASLFAGAIFSAVILFLLATENLLVLQKSNSAMTAVYEQSVVPSSLLLDMERKLTATRFNMAAVMFDKVTFDQAARQLAELKSSLPALWNEFKTRKGSGMSAEEASLMASVDAQMKSLDSFYKFLEASHQANDKTMVRSVLDDDWPPLESGILNPVSKLIALQNEKIQAEHAASVATAEKMRLIVILTLIVGAIVAIASTTVTTLQVRSMDMGMKYLQQALARVASGDLQTRVAFAHNNEFGEMARHLESTLESLRNMVAGMKQAARTVSEEAVLLADTVTHVEQSSRSQSLAAAETAAAVQQIAVSIEQVTQNARESLSISNEGSALCENGKQVATQAANEMAGISQAVTESSRLIAALNNRSSEISKITLVIKDIAEQTNLLALNAAIEAARAGEQGRGFAVVADEVRKLAERTTKATAEINLMVGDIQADTRESMTVMEKSRIKVKEGVSLANQATHSLSAIDSGAKRTAQSISEIASATNEQHSASQDIARNVERISTMAEDNSHSISNLSGAVHKLKELARNFELTVAQFQA</sequence>
<dbReference type="InterPro" id="IPR004089">
    <property type="entry name" value="MCPsignal_dom"/>
</dbReference>
<name>A0A6F8VF23_9PROT</name>
<comment type="subcellular location">
    <subcellularLocation>
        <location evidence="1">Membrane</location>
    </subcellularLocation>
</comment>
<dbReference type="InterPro" id="IPR004090">
    <property type="entry name" value="Chemotax_Me-accpt_rcpt"/>
</dbReference>
<evidence type="ECO:0000256" key="6">
    <source>
        <dbReference type="SAM" id="Phobius"/>
    </source>
</evidence>
<keyword evidence="10" id="KW-1185">Reference proteome</keyword>
<dbReference type="Pfam" id="PF12729">
    <property type="entry name" value="4HB_MCP_1"/>
    <property type="match status" value="1"/>
</dbReference>
<gene>
    <name evidence="9" type="ORF">SKTS_32040</name>
</gene>
<comment type="similarity">
    <text evidence="3">Belongs to the methyl-accepting chemotaxis (MCP) protein family.</text>
</comment>
<feature type="domain" description="Methyl-accepting transducer" evidence="7">
    <location>
        <begin position="276"/>
        <end position="512"/>
    </location>
</feature>
<dbReference type="Gene3D" id="1.10.287.950">
    <property type="entry name" value="Methyl-accepting chemotaxis protein"/>
    <property type="match status" value="1"/>
</dbReference>
<dbReference type="PROSITE" id="PS50111">
    <property type="entry name" value="CHEMOTAXIS_TRANSDUC_2"/>
    <property type="match status" value="1"/>
</dbReference>
<dbReference type="Proteomes" id="UP000502260">
    <property type="component" value="Chromosome"/>
</dbReference>
<dbReference type="EMBL" id="AP022853">
    <property type="protein sequence ID" value="BCB28318.1"/>
    <property type="molecule type" value="Genomic_DNA"/>
</dbReference>
<evidence type="ECO:0000256" key="3">
    <source>
        <dbReference type="ARBA" id="ARBA00029447"/>
    </source>
</evidence>
<protein>
    <submittedName>
        <fullName evidence="9">Methyl-accepting chemotaxis protein</fullName>
    </submittedName>
</protein>
<dbReference type="Pfam" id="PF00672">
    <property type="entry name" value="HAMP"/>
    <property type="match status" value="1"/>
</dbReference>
<keyword evidence="2 4" id="KW-0807">Transducer</keyword>
<dbReference type="PANTHER" id="PTHR32089:SF112">
    <property type="entry name" value="LYSOZYME-LIKE PROTEIN-RELATED"/>
    <property type="match status" value="1"/>
</dbReference>
<dbReference type="SMART" id="SM00283">
    <property type="entry name" value="MA"/>
    <property type="match status" value="1"/>
</dbReference>
<reference evidence="10" key="1">
    <citation type="submission" date="2020-03" db="EMBL/GenBank/DDBJ databases">
        <title>Complete genome sequence of sulfur-oxidizing bacterium skT11.</title>
        <authorList>
            <person name="Kanda M."/>
            <person name="Kojima H."/>
            <person name="Fukui M."/>
        </authorList>
    </citation>
    <scope>NUCLEOTIDE SEQUENCE [LARGE SCALE GENOMIC DNA]</scope>
    <source>
        <strain evidence="10">skT11</strain>
    </source>
</reference>
<evidence type="ECO:0000256" key="5">
    <source>
        <dbReference type="SAM" id="Coils"/>
    </source>
</evidence>
<dbReference type="InterPro" id="IPR024478">
    <property type="entry name" value="HlyB_4HB_MCP"/>
</dbReference>
<keyword evidence="6" id="KW-1133">Transmembrane helix</keyword>
<evidence type="ECO:0000313" key="10">
    <source>
        <dbReference type="Proteomes" id="UP000502260"/>
    </source>
</evidence>
<dbReference type="CDD" id="cd06225">
    <property type="entry name" value="HAMP"/>
    <property type="match status" value="1"/>
</dbReference>
<feature type="transmembrane region" description="Helical" evidence="6">
    <location>
        <begin position="194"/>
        <end position="216"/>
    </location>
</feature>
<evidence type="ECO:0000313" key="9">
    <source>
        <dbReference type="EMBL" id="BCB28318.1"/>
    </source>
</evidence>
<proteinExistence type="inferred from homology"/>
<keyword evidence="5" id="KW-0175">Coiled coil</keyword>
<evidence type="ECO:0000256" key="1">
    <source>
        <dbReference type="ARBA" id="ARBA00004370"/>
    </source>
</evidence>
<dbReference type="Pfam" id="PF00015">
    <property type="entry name" value="MCPsignal"/>
    <property type="match status" value="1"/>
</dbReference>
<dbReference type="InterPro" id="IPR003660">
    <property type="entry name" value="HAMP_dom"/>
</dbReference>
<evidence type="ECO:0000259" key="7">
    <source>
        <dbReference type="PROSITE" id="PS50111"/>
    </source>
</evidence>
<evidence type="ECO:0000256" key="4">
    <source>
        <dbReference type="PROSITE-ProRule" id="PRU00284"/>
    </source>
</evidence>
<dbReference type="SMART" id="SM00304">
    <property type="entry name" value="HAMP"/>
    <property type="match status" value="2"/>
</dbReference>
<dbReference type="AlphaFoldDB" id="A0A6F8VF23"/>
<feature type="coiled-coil region" evidence="5">
    <location>
        <begin position="256"/>
        <end position="283"/>
    </location>
</feature>
<dbReference type="GO" id="GO:0004888">
    <property type="term" value="F:transmembrane signaling receptor activity"/>
    <property type="evidence" value="ECO:0007669"/>
    <property type="project" value="InterPro"/>
</dbReference>
<dbReference type="CDD" id="cd11386">
    <property type="entry name" value="MCP_signal"/>
    <property type="match status" value="1"/>
</dbReference>
<dbReference type="PRINTS" id="PR00260">
    <property type="entry name" value="CHEMTRNSDUCR"/>
</dbReference>
<dbReference type="PROSITE" id="PS50885">
    <property type="entry name" value="HAMP"/>
    <property type="match status" value="1"/>
</dbReference>
<accession>A0A6F8VF23</accession>
<dbReference type="GO" id="GO:0016020">
    <property type="term" value="C:membrane"/>
    <property type="evidence" value="ECO:0007669"/>
    <property type="project" value="UniProtKB-SubCell"/>
</dbReference>
<dbReference type="FunFam" id="1.10.287.950:FF:000001">
    <property type="entry name" value="Methyl-accepting chemotaxis sensory transducer"/>
    <property type="match status" value="1"/>
</dbReference>
<evidence type="ECO:0000256" key="2">
    <source>
        <dbReference type="ARBA" id="ARBA00023224"/>
    </source>
</evidence>
<dbReference type="KEGG" id="slac:SKTS_32040"/>
<dbReference type="GO" id="GO:0006935">
    <property type="term" value="P:chemotaxis"/>
    <property type="evidence" value="ECO:0007669"/>
    <property type="project" value="InterPro"/>
</dbReference>
<dbReference type="SUPFAM" id="SSF58104">
    <property type="entry name" value="Methyl-accepting chemotaxis protein (MCP) signaling domain"/>
    <property type="match status" value="1"/>
</dbReference>
<dbReference type="GO" id="GO:0007165">
    <property type="term" value="P:signal transduction"/>
    <property type="evidence" value="ECO:0007669"/>
    <property type="project" value="UniProtKB-KW"/>
</dbReference>
<evidence type="ECO:0000259" key="8">
    <source>
        <dbReference type="PROSITE" id="PS50885"/>
    </source>
</evidence>
<dbReference type="PANTHER" id="PTHR32089">
    <property type="entry name" value="METHYL-ACCEPTING CHEMOTAXIS PROTEIN MCPB"/>
    <property type="match status" value="1"/>
</dbReference>
<feature type="domain" description="HAMP" evidence="8">
    <location>
        <begin position="219"/>
        <end position="271"/>
    </location>
</feature>
<keyword evidence="6" id="KW-0812">Transmembrane</keyword>